<dbReference type="EMBL" id="QKYT01000312">
    <property type="protein sequence ID" value="RIA87349.1"/>
    <property type="molecule type" value="Genomic_DNA"/>
</dbReference>
<comment type="similarity">
    <text evidence="1">Belongs to the TRM112 family.</text>
</comment>
<comment type="caution">
    <text evidence="3">The sequence shown here is derived from an EMBL/GenBank/DDBJ whole genome shotgun (WGS) entry which is preliminary data.</text>
</comment>
<evidence type="ECO:0000313" key="4">
    <source>
        <dbReference type="Proteomes" id="UP000265703"/>
    </source>
</evidence>
<dbReference type="Gene3D" id="2.20.25.10">
    <property type="match status" value="1"/>
</dbReference>
<dbReference type="AlphaFoldDB" id="A0A397SR14"/>
<dbReference type="Proteomes" id="UP000265703">
    <property type="component" value="Unassembled WGS sequence"/>
</dbReference>
<dbReference type="Pfam" id="PF03966">
    <property type="entry name" value="Trm112p"/>
    <property type="match status" value="1"/>
</dbReference>
<dbReference type="InterPro" id="IPR005651">
    <property type="entry name" value="Trm112-like"/>
</dbReference>
<dbReference type="FunFam" id="2.20.25.10:FF:000018">
    <property type="entry name" value="Multifunctional methyltransferase subunit TRM112-like B"/>
    <property type="match status" value="1"/>
</dbReference>
<dbReference type="OrthoDB" id="2187549at2759"/>
<dbReference type="InterPro" id="IPR039127">
    <property type="entry name" value="Trm112"/>
</dbReference>
<evidence type="ECO:0000256" key="1">
    <source>
        <dbReference type="ARBA" id="ARBA00007980"/>
    </source>
</evidence>
<name>A0A397SR14_9GLOM</name>
<dbReference type="GO" id="GO:0030488">
    <property type="term" value="P:tRNA methylation"/>
    <property type="evidence" value="ECO:0007669"/>
    <property type="project" value="TreeGrafter"/>
</dbReference>
<sequence>MRLVAHNMLQCHVKGCNSNNFPLQLSNVEIEIQETDFNPMFLRNILPKLEWNALVKTALQINITTLPNVLPDTSTDDLDDEFLKMLHRVLLETHIQQGKMICPNCNHVYAIKDGIPNMLLNENET</sequence>
<proteinExistence type="inferred from homology"/>
<dbReference type="GO" id="GO:0046982">
    <property type="term" value="F:protein heterodimerization activity"/>
    <property type="evidence" value="ECO:0007669"/>
    <property type="project" value="InterPro"/>
</dbReference>
<reference evidence="3 4" key="1">
    <citation type="submission" date="2018-06" db="EMBL/GenBank/DDBJ databases">
        <title>Comparative genomics reveals the genomic features of Rhizophagus irregularis, R. cerebriforme, R. diaphanum and Gigaspora rosea, and their symbiotic lifestyle signature.</title>
        <authorList>
            <person name="Morin E."/>
            <person name="San Clemente H."/>
            <person name="Chen E.C.H."/>
            <person name="De La Providencia I."/>
            <person name="Hainaut M."/>
            <person name="Kuo A."/>
            <person name="Kohler A."/>
            <person name="Murat C."/>
            <person name="Tang N."/>
            <person name="Roy S."/>
            <person name="Loubradou J."/>
            <person name="Henrissat B."/>
            <person name="Grigoriev I.V."/>
            <person name="Corradi N."/>
            <person name="Roux C."/>
            <person name="Martin F.M."/>
        </authorList>
    </citation>
    <scope>NUCLEOTIDE SEQUENCE [LARGE SCALE GENOMIC DNA]</scope>
    <source>
        <strain evidence="3 4">DAOM 227022</strain>
    </source>
</reference>
<dbReference type="PANTHER" id="PTHR12773:SF0">
    <property type="entry name" value="MULTIFUNCTIONAL METHYLTRANSFERASE SUBUNIT TRM112-LIKE PROTEIN"/>
    <property type="match status" value="1"/>
</dbReference>
<evidence type="ECO:0000313" key="3">
    <source>
        <dbReference type="EMBL" id="RIA87349.1"/>
    </source>
</evidence>
<dbReference type="CDD" id="cd21089">
    <property type="entry name" value="Trm112-like"/>
    <property type="match status" value="1"/>
</dbReference>
<protein>
    <recommendedName>
        <fullName evidence="5">Trm112p-domain-containing protein</fullName>
    </recommendedName>
</protein>
<evidence type="ECO:0008006" key="5">
    <source>
        <dbReference type="Google" id="ProtNLM"/>
    </source>
</evidence>
<dbReference type="GO" id="GO:0070476">
    <property type="term" value="P:rRNA (guanine-N7)-methylation"/>
    <property type="evidence" value="ECO:0007669"/>
    <property type="project" value="TreeGrafter"/>
</dbReference>
<accession>A0A397SR14</accession>
<organism evidence="3 4">
    <name type="scientific">Glomus cerebriforme</name>
    <dbReference type="NCBI Taxonomy" id="658196"/>
    <lineage>
        <taxon>Eukaryota</taxon>
        <taxon>Fungi</taxon>
        <taxon>Fungi incertae sedis</taxon>
        <taxon>Mucoromycota</taxon>
        <taxon>Glomeromycotina</taxon>
        <taxon>Glomeromycetes</taxon>
        <taxon>Glomerales</taxon>
        <taxon>Glomeraceae</taxon>
        <taxon>Glomus</taxon>
    </lineage>
</organism>
<comment type="subunit">
    <text evidence="2">Interacts with TRM9.</text>
</comment>
<dbReference type="SUPFAM" id="SSF158997">
    <property type="entry name" value="Trm112p-like"/>
    <property type="match status" value="1"/>
</dbReference>
<dbReference type="STRING" id="658196.A0A397SR14"/>
<keyword evidence="4" id="KW-1185">Reference proteome</keyword>
<evidence type="ECO:0000256" key="2">
    <source>
        <dbReference type="ARBA" id="ARBA00065633"/>
    </source>
</evidence>
<dbReference type="PANTHER" id="PTHR12773">
    <property type="entry name" value="UPF0315 PROTEIN-RELATED"/>
    <property type="match status" value="1"/>
</dbReference>
<gene>
    <name evidence="3" type="ORF">C1645_726579</name>
</gene>